<dbReference type="SMART" id="SM00267">
    <property type="entry name" value="GGDEF"/>
    <property type="match status" value="1"/>
</dbReference>
<dbReference type="InterPro" id="IPR043128">
    <property type="entry name" value="Rev_trsase/Diguanyl_cyclase"/>
</dbReference>
<dbReference type="OrthoDB" id="5621267at2"/>
<dbReference type="InterPro" id="IPR000160">
    <property type="entry name" value="GGDEF_dom"/>
</dbReference>
<dbReference type="InterPro" id="IPR029787">
    <property type="entry name" value="Nucleotide_cyclase"/>
</dbReference>
<dbReference type="PANTHER" id="PTHR45138:SF9">
    <property type="entry name" value="DIGUANYLATE CYCLASE DGCM-RELATED"/>
    <property type="match status" value="1"/>
</dbReference>
<dbReference type="Pfam" id="PF00990">
    <property type="entry name" value="GGDEF"/>
    <property type="match status" value="1"/>
</dbReference>
<name>A0A4V1HI00_9GAMM</name>
<comment type="cofactor">
    <cofactor evidence="1">
        <name>Mg(2+)</name>
        <dbReference type="ChEBI" id="CHEBI:18420"/>
    </cofactor>
</comment>
<gene>
    <name evidence="5" type="ORF">FE785_09205</name>
</gene>
<dbReference type="Gene3D" id="3.30.70.270">
    <property type="match status" value="1"/>
</dbReference>
<dbReference type="InterPro" id="IPR050469">
    <property type="entry name" value="Diguanylate_Cyclase"/>
</dbReference>
<keyword evidence="6" id="KW-1185">Reference proteome</keyword>
<accession>A0A4V1HI00</accession>
<proteinExistence type="predicted"/>
<organism evidence="5 6">
    <name type="scientific">Thiomicrorhabdus sediminis</name>
    <dbReference type="NCBI Taxonomy" id="2580412"/>
    <lineage>
        <taxon>Bacteria</taxon>
        <taxon>Pseudomonadati</taxon>
        <taxon>Pseudomonadota</taxon>
        <taxon>Gammaproteobacteria</taxon>
        <taxon>Thiotrichales</taxon>
        <taxon>Piscirickettsiaceae</taxon>
        <taxon>Thiomicrorhabdus</taxon>
    </lineage>
</organism>
<evidence type="ECO:0000313" key="5">
    <source>
        <dbReference type="EMBL" id="QCU90793.1"/>
    </source>
</evidence>
<evidence type="ECO:0000313" key="6">
    <source>
        <dbReference type="Proteomes" id="UP000304864"/>
    </source>
</evidence>
<evidence type="ECO:0000256" key="3">
    <source>
        <dbReference type="ARBA" id="ARBA00034247"/>
    </source>
</evidence>
<evidence type="ECO:0000259" key="4">
    <source>
        <dbReference type="PROSITE" id="PS50887"/>
    </source>
</evidence>
<comment type="catalytic activity">
    <reaction evidence="3">
        <text>2 GTP = 3',3'-c-di-GMP + 2 diphosphate</text>
        <dbReference type="Rhea" id="RHEA:24898"/>
        <dbReference type="ChEBI" id="CHEBI:33019"/>
        <dbReference type="ChEBI" id="CHEBI:37565"/>
        <dbReference type="ChEBI" id="CHEBI:58805"/>
        <dbReference type="EC" id="2.7.7.65"/>
    </reaction>
</comment>
<dbReference type="KEGG" id="thig:FE785_09205"/>
<protein>
    <recommendedName>
        <fullName evidence="2">diguanylate cyclase</fullName>
        <ecNumber evidence="2">2.7.7.65</ecNumber>
    </recommendedName>
</protein>
<dbReference type="NCBIfam" id="TIGR00254">
    <property type="entry name" value="GGDEF"/>
    <property type="match status" value="1"/>
</dbReference>
<dbReference type="EMBL" id="CP040602">
    <property type="protein sequence ID" value="QCU90793.1"/>
    <property type="molecule type" value="Genomic_DNA"/>
</dbReference>
<dbReference type="GO" id="GO:0052621">
    <property type="term" value="F:diguanylate cyclase activity"/>
    <property type="evidence" value="ECO:0007669"/>
    <property type="project" value="UniProtKB-EC"/>
</dbReference>
<dbReference type="AlphaFoldDB" id="A0A4V1HI00"/>
<evidence type="ECO:0000256" key="1">
    <source>
        <dbReference type="ARBA" id="ARBA00001946"/>
    </source>
</evidence>
<dbReference type="RefSeq" id="WP_138565467.1">
    <property type="nucleotide sequence ID" value="NZ_CP040602.1"/>
</dbReference>
<dbReference type="PROSITE" id="PS50887">
    <property type="entry name" value="GGDEF"/>
    <property type="match status" value="1"/>
</dbReference>
<dbReference type="EC" id="2.7.7.65" evidence="2"/>
<sequence>MTTNNTYQSRQVMQNKCIKNFVKRYETEHSRPSPESIKAAKKALKQIEALGVTPSPIHYTLIYEIFNEIDPYLANKVQHALDTNSYDNETAEDIYIELVSHFFHNPIPTEEVKSLLSGLLLEVERWIASSKDNNNKLNDDVITLQQFELSPEVNNHIQKRILPRINNILSETNDLHAQLLQSADEIQQLKNDLEHAQNIAKTDDLTKIPNRRGFNEIILQIAKVAQSEQSSFALILLDIDYFKKINDEFGHLIGDSVLRFLAQQLDSETKGKDRIARFGGEEFVVLLPNTSYTDAYNVANYLRKKIEGNTLKVKTHDKPLKLTISAGVATYQLGENVDKLIERADKALYQAKNTGRNKVCGEFDKQG</sequence>
<evidence type="ECO:0000256" key="2">
    <source>
        <dbReference type="ARBA" id="ARBA00012528"/>
    </source>
</evidence>
<dbReference type="PANTHER" id="PTHR45138">
    <property type="entry name" value="REGULATORY COMPONENTS OF SENSORY TRANSDUCTION SYSTEM"/>
    <property type="match status" value="1"/>
</dbReference>
<dbReference type="SUPFAM" id="SSF55073">
    <property type="entry name" value="Nucleotide cyclase"/>
    <property type="match status" value="1"/>
</dbReference>
<dbReference type="CDD" id="cd01949">
    <property type="entry name" value="GGDEF"/>
    <property type="match status" value="1"/>
</dbReference>
<reference evidence="5 6" key="1">
    <citation type="submission" date="2019-05" db="EMBL/GenBank/DDBJ databases">
        <title>Thiomicrorhabdus sediminis sp. nov, a novel sulfur-oxidizing bacterium isolated from coastal sediment.</title>
        <authorList>
            <person name="Liu X."/>
        </authorList>
    </citation>
    <scope>NUCLEOTIDE SEQUENCE [LARGE SCALE GENOMIC DNA]</scope>
    <source>
        <strain evidence="5 6">G1</strain>
    </source>
</reference>
<dbReference type="Proteomes" id="UP000304864">
    <property type="component" value="Chromosome"/>
</dbReference>
<dbReference type="FunFam" id="3.30.70.270:FF:000001">
    <property type="entry name" value="Diguanylate cyclase domain protein"/>
    <property type="match status" value="1"/>
</dbReference>
<feature type="domain" description="GGDEF" evidence="4">
    <location>
        <begin position="230"/>
        <end position="364"/>
    </location>
</feature>